<protein>
    <submittedName>
        <fullName evidence="1">Uncharacterized protein</fullName>
    </submittedName>
</protein>
<proteinExistence type="predicted"/>
<sequence>MRENQSLLAKLKNVGNPIFLAKMINEVRKFINQHQTEFPQGENRETIYLAVSDKVFKLTNGKILTLKSLPNKGSLIRVSQRELQAFAQLLEVESDDFGKLIKALGKKTNLKQYQKITKSVDTSFETNLTFNDFVKIGLKYSGEKN</sequence>
<dbReference type="RefSeq" id="WP_172208204.1">
    <property type="nucleotide sequence ID" value="NZ_BLLI01000017.1"/>
</dbReference>
<keyword evidence="2" id="KW-1185">Reference proteome</keyword>
<organism evidence="1 2">
    <name type="scientific">Pseudolactococcus hodotermopsidis</name>
    <dbReference type="NCBI Taxonomy" id="2709157"/>
    <lineage>
        <taxon>Bacteria</taxon>
        <taxon>Bacillati</taxon>
        <taxon>Bacillota</taxon>
        <taxon>Bacilli</taxon>
        <taxon>Lactobacillales</taxon>
        <taxon>Streptococcaceae</taxon>
        <taxon>Pseudolactococcus</taxon>
    </lineage>
</organism>
<name>A0A6A0BA16_9LACT</name>
<dbReference type="EMBL" id="BLLI01000017">
    <property type="protein sequence ID" value="GFH42249.1"/>
    <property type="molecule type" value="Genomic_DNA"/>
</dbReference>
<evidence type="ECO:0000313" key="1">
    <source>
        <dbReference type="EMBL" id="GFH42249.1"/>
    </source>
</evidence>
<accession>A0A6A0BA16</accession>
<evidence type="ECO:0000313" key="2">
    <source>
        <dbReference type="Proteomes" id="UP000480303"/>
    </source>
</evidence>
<dbReference type="Proteomes" id="UP000480303">
    <property type="component" value="Unassembled WGS sequence"/>
</dbReference>
<comment type="caution">
    <text evidence="1">The sequence shown here is derived from an EMBL/GenBank/DDBJ whole genome shotgun (WGS) entry which is preliminary data.</text>
</comment>
<dbReference type="AlphaFoldDB" id="A0A6A0BA16"/>
<reference evidence="1 2" key="1">
    <citation type="submission" date="2020-02" db="EMBL/GenBank/DDBJ databases">
        <title>Draft genome sequence of Lactococcus sp. Hs30E4-3.</title>
        <authorList>
            <person name="Noda S."/>
            <person name="Yuki M."/>
            <person name="Ohkuma M."/>
        </authorList>
    </citation>
    <scope>NUCLEOTIDE SEQUENCE [LARGE SCALE GENOMIC DNA]</scope>
    <source>
        <strain evidence="1 2">Hs30E4-3</strain>
    </source>
</reference>
<gene>
    <name evidence="1" type="ORF">Hs30E_08000</name>
</gene>